<protein>
    <submittedName>
        <fullName evidence="7">4-aminobutyrate aminotransferase</fullName>
        <ecNumber evidence="7">2.6.1.19</ecNumber>
    </submittedName>
</protein>
<sequence>MKNSDLMKRKEKSMPNGFAIGFPFFADRAKNSEIWDVEGNRYIDFIGGISVLNTGHTHPKITEAVKAQLDKFSHTATQIVGYENIITLAEKVCEKAPISGAKKAVFFSTGSEAVENAVKIARAATKRFGVIAFDAGYHGRTIYTLALTGKVAPYKQDFGVMPGGIFRIPFPVASFGVTEEASLIALEKLFKTDIAPTDVAAIIFEPVQGEGGFHFMPPSFAKKLREIADKYGIKIICDEVQCGYGRTGTFFATEQLGIEPDLMTTAKSLAGGYPLSGVVGKADIMDSVSPGGLGGTYAGSPVAVAAALAVFDVFKEENLLQRSKEIGEKIAAFLSGLKSKGGAFKRIGEIRHRGAMLAFDLLDAHGKADADVTKNLVLDARDHGLMLASCGLFGNSIRIMVPLTVEENILDEGLGILEKSLATVLK</sequence>
<dbReference type="GO" id="GO:0034386">
    <property type="term" value="F:4-aminobutyrate:2-oxoglutarate transaminase activity"/>
    <property type="evidence" value="ECO:0007669"/>
    <property type="project" value="UniProtKB-EC"/>
</dbReference>
<evidence type="ECO:0000313" key="8">
    <source>
        <dbReference type="Proteomes" id="UP000194946"/>
    </source>
</evidence>
<evidence type="ECO:0000256" key="6">
    <source>
        <dbReference type="RuleBase" id="RU003560"/>
    </source>
</evidence>
<dbReference type="GO" id="GO:0042802">
    <property type="term" value="F:identical protein binding"/>
    <property type="evidence" value="ECO:0007669"/>
    <property type="project" value="TreeGrafter"/>
</dbReference>
<dbReference type="SUPFAM" id="SSF53383">
    <property type="entry name" value="PLP-dependent transferases"/>
    <property type="match status" value="1"/>
</dbReference>
<evidence type="ECO:0000313" key="7">
    <source>
        <dbReference type="EMBL" id="OUI78554.1"/>
    </source>
</evidence>
<organism evidence="7 8">
    <name type="scientific">Commensalibacter intestini</name>
    <dbReference type="NCBI Taxonomy" id="479936"/>
    <lineage>
        <taxon>Bacteria</taxon>
        <taxon>Pseudomonadati</taxon>
        <taxon>Pseudomonadota</taxon>
        <taxon>Alphaproteobacteria</taxon>
        <taxon>Acetobacterales</taxon>
        <taxon>Acetobacteraceae</taxon>
    </lineage>
</organism>
<gene>
    <name evidence="7" type="ORF">HK18_08605</name>
</gene>
<keyword evidence="8" id="KW-1185">Reference proteome</keyword>
<keyword evidence="3 7" id="KW-0032">Aminotransferase</keyword>
<dbReference type="InterPro" id="IPR015422">
    <property type="entry name" value="PyrdxlP-dep_Trfase_small"/>
</dbReference>
<dbReference type="PANTHER" id="PTHR11986">
    <property type="entry name" value="AMINOTRANSFERASE CLASS III"/>
    <property type="match status" value="1"/>
</dbReference>
<dbReference type="FunFam" id="3.40.640.10:FF:000013">
    <property type="entry name" value="4-aminobutyrate aminotransferase"/>
    <property type="match status" value="1"/>
</dbReference>
<evidence type="ECO:0000256" key="3">
    <source>
        <dbReference type="ARBA" id="ARBA00022576"/>
    </source>
</evidence>
<dbReference type="PROSITE" id="PS00600">
    <property type="entry name" value="AA_TRANSFER_CLASS_3"/>
    <property type="match status" value="1"/>
</dbReference>
<dbReference type="PIRSF" id="PIRSF000521">
    <property type="entry name" value="Transaminase_4ab_Lys_Orn"/>
    <property type="match status" value="1"/>
</dbReference>
<name>A0A251ZV53_9PROT</name>
<dbReference type="CDD" id="cd00610">
    <property type="entry name" value="OAT_like"/>
    <property type="match status" value="1"/>
</dbReference>
<comment type="cofactor">
    <cofactor evidence="1">
        <name>pyridoxal 5'-phosphate</name>
        <dbReference type="ChEBI" id="CHEBI:597326"/>
    </cofactor>
</comment>
<keyword evidence="5 6" id="KW-0663">Pyridoxal phosphate</keyword>
<keyword evidence="4 7" id="KW-0808">Transferase</keyword>
<evidence type="ECO:0000256" key="4">
    <source>
        <dbReference type="ARBA" id="ARBA00022679"/>
    </source>
</evidence>
<dbReference type="AlphaFoldDB" id="A0A251ZV53"/>
<evidence type="ECO:0000256" key="2">
    <source>
        <dbReference type="ARBA" id="ARBA00008954"/>
    </source>
</evidence>
<dbReference type="GO" id="GO:0030170">
    <property type="term" value="F:pyridoxal phosphate binding"/>
    <property type="evidence" value="ECO:0007669"/>
    <property type="project" value="InterPro"/>
</dbReference>
<evidence type="ECO:0000256" key="1">
    <source>
        <dbReference type="ARBA" id="ARBA00001933"/>
    </source>
</evidence>
<comment type="caution">
    <text evidence="7">The sequence shown here is derived from an EMBL/GenBank/DDBJ whole genome shotgun (WGS) entry which is preliminary data.</text>
</comment>
<dbReference type="InterPro" id="IPR050103">
    <property type="entry name" value="Class-III_PLP-dep_AT"/>
</dbReference>
<dbReference type="EMBL" id="JOPB01000006">
    <property type="protein sequence ID" value="OUI78554.1"/>
    <property type="molecule type" value="Genomic_DNA"/>
</dbReference>
<dbReference type="Proteomes" id="UP000194946">
    <property type="component" value="Unassembled WGS sequence"/>
</dbReference>
<dbReference type="InterPro" id="IPR015421">
    <property type="entry name" value="PyrdxlP-dep_Trfase_major"/>
</dbReference>
<evidence type="ECO:0000256" key="5">
    <source>
        <dbReference type="ARBA" id="ARBA00022898"/>
    </source>
</evidence>
<proteinExistence type="inferred from homology"/>
<dbReference type="Gene3D" id="3.40.640.10">
    <property type="entry name" value="Type I PLP-dependent aspartate aminotransferase-like (Major domain)"/>
    <property type="match status" value="1"/>
</dbReference>
<accession>A0A251ZV53</accession>
<dbReference type="EC" id="2.6.1.19" evidence="7"/>
<dbReference type="InterPro" id="IPR049704">
    <property type="entry name" value="Aminotrans_3_PPA_site"/>
</dbReference>
<dbReference type="PANTHER" id="PTHR11986:SF58">
    <property type="entry name" value="LEUCINE_METHIONINE RACEMASE"/>
    <property type="match status" value="1"/>
</dbReference>
<dbReference type="Gene3D" id="3.90.1150.10">
    <property type="entry name" value="Aspartate Aminotransferase, domain 1"/>
    <property type="match status" value="1"/>
</dbReference>
<dbReference type="InterPro" id="IPR005814">
    <property type="entry name" value="Aminotrans_3"/>
</dbReference>
<comment type="similarity">
    <text evidence="2 6">Belongs to the class-III pyridoxal-phosphate-dependent aminotransferase family.</text>
</comment>
<dbReference type="Pfam" id="PF00202">
    <property type="entry name" value="Aminotran_3"/>
    <property type="match status" value="1"/>
</dbReference>
<dbReference type="InterPro" id="IPR015424">
    <property type="entry name" value="PyrdxlP-dep_Trfase"/>
</dbReference>
<reference evidence="8" key="1">
    <citation type="submission" date="2014-06" db="EMBL/GenBank/DDBJ databases">
        <authorList>
            <person name="Winans N.J."/>
            <person name="Newell P.D."/>
            <person name="Douglas A.E."/>
        </authorList>
    </citation>
    <scope>NUCLEOTIDE SEQUENCE [LARGE SCALE GENOMIC DNA]</scope>
    <source>
        <strain evidence="8">DmL_052</strain>
    </source>
</reference>
<dbReference type="RefSeq" id="WP_086632264.1">
    <property type="nucleotide sequence ID" value="NZ_JOPB01000006.1"/>
</dbReference>